<dbReference type="InterPro" id="IPR000092">
    <property type="entry name" value="Polyprenyl_synt"/>
</dbReference>
<comment type="catalytic activity">
    <reaction evidence="13">
        <text>isopentenyl diphosphate + (2E)-geranyl diphosphate = (2E,6E)-farnesyl diphosphate + diphosphate</text>
        <dbReference type="Rhea" id="RHEA:19361"/>
        <dbReference type="ChEBI" id="CHEBI:33019"/>
        <dbReference type="ChEBI" id="CHEBI:58057"/>
        <dbReference type="ChEBI" id="CHEBI:128769"/>
        <dbReference type="ChEBI" id="CHEBI:175763"/>
        <dbReference type="EC" id="2.5.1.10"/>
    </reaction>
</comment>
<dbReference type="SFLD" id="SFLDG01017">
    <property type="entry name" value="Polyprenyl_Transferase_Like"/>
    <property type="match status" value="1"/>
</dbReference>
<keyword evidence="5" id="KW-0479">Metal-binding</keyword>
<feature type="region of interest" description="Disordered" evidence="14">
    <location>
        <begin position="373"/>
        <end position="409"/>
    </location>
</feature>
<comment type="catalytic activity">
    <reaction evidence="12">
        <text>isopentenyl diphosphate + dimethylallyl diphosphate = (2E)-geranyl diphosphate + diphosphate</text>
        <dbReference type="Rhea" id="RHEA:22408"/>
        <dbReference type="ChEBI" id="CHEBI:33019"/>
        <dbReference type="ChEBI" id="CHEBI:57623"/>
        <dbReference type="ChEBI" id="CHEBI:58057"/>
        <dbReference type="ChEBI" id="CHEBI:128769"/>
        <dbReference type="EC" id="2.5.1.1"/>
    </reaction>
</comment>
<dbReference type="PROSITE" id="PS00723">
    <property type="entry name" value="POLYPRENYL_SYNTHASE_1"/>
    <property type="match status" value="1"/>
</dbReference>
<evidence type="ECO:0000256" key="6">
    <source>
        <dbReference type="ARBA" id="ARBA00022842"/>
    </source>
</evidence>
<evidence type="ECO:0000256" key="8">
    <source>
        <dbReference type="ARBA" id="ARBA00032424"/>
    </source>
</evidence>
<dbReference type="SUPFAM" id="SSF48576">
    <property type="entry name" value="Terpenoid synthases"/>
    <property type="match status" value="2"/>
</dbReference>
<dbReference type="PROSITE" id="PS00444">
    <property type="entry name" value="POLYPRENYL_SYNTHASE_2"/>
    <property type="match status" value="1"/>
</dbReference>
<dbReference type="CDD" id="cd00685">
    <property type="entry name" value="Trans_IPPS_HT"/>
    <property type="match status" value="1"/>
</dbReference>
<evidence type="ECO:0000256" key="5">
    <source>
        <dbReference type="ARBA" id="ARBA00022723"/>
    </source>
</evidence>
<sequence>MAGTLASDERQEFCSFFAQIVQDLTAEDWGHPEIVDAVLRLRQVLEYNAPGGKCNRGMTVLASYLELVGPELQKDENIQRALAVGWCVELLQAFFLVADDIMDNSVTRRGQPCWYRRAGIGLDAINDSFLLEASIYRVLKKYCRRQPYYLSLLELFLETSYQTELGQALDLITAHPGKVDLDRYTESRYKSIVKYKTAFYSFYLPVAAAMYMAGIDSEDDHQNAKTILLEMGEFFQIQDDYLDCYGDPSITGKIGTDIQGNKCSWLVMEALKRVTPEQRDILQVEGRSQPSHTLNHTPPESSRHLRRTLHHTPESSRHLRCILHHTPPESSCHLRHTLHDTPPESCHHLHRTLHHTPPESSHHLCRTLHHTPPESCHHLRRTLHHTPPESSRRLRHTLHHTPESSSHLRRTLHHTLLERSHLLPIHYVRPHQRASVTSTVHYIKPHQIEAVTSAVHYITPHQLSGLVGFTPFPILCINPCFCYQENYGQDDSEKVQRVKQLYEELDLSGVYMQYEEGSYQRLQILISQHANGLSKEIFLGLARKIYKRQK</sequence>
<feature type="region of interest" description="Disordered" evidence="14">
    <location>
        <begin position="283"/>
        <end position="317"/>
    </location>
</feature>
<comment type="pathway">
    <text evidence="3">Isoprenoid biosynthesis; farnesyl diphosphate biosynthesis; farnesyl diphosphate from geranyl diphosphate and isopentenyl diphosphate: step 1/1.</text>
</comment>
<keyword evidence="16" id="KW-1185">Reference proteome</keyword>
<dbReference type="EMBL" id="CAUEEQ010039160">
    <property type="protein sequence ID" value="CAJ0954794.1"/>
    <property type="molecule type" value="Genomic_DNA"/>
</dbReference>
<dbReference type="SFLD" id="SFLDS00005">
    <property type="entry name" value="Isoprenoid_Synthase_Type_I"/>
    <property type="match status" value="1"/>
</dbReference>
<comment type="pathway">
    <text evidence="2">Isoprenoid biosynthesis; geranyl diphosphate biosynthesis; geranyl diphosphate from dimethylallyl diphosphate and isopentenyl diphosphate: step 1/1.</text>
</comment>
<evidence type="ECO:0000256" key="10">
    <source>
        <dbReference type="ARBA" id="ARBA00032873"/>
    </source>
</evidence>
<organism evidence="15 16">
    <name type="scientific">Ranitomeya imitator</name>
    <name type="common">mimic poison frog</name>
    <dbReference type="NCBI Taxonomy" id="111125"/>
    <lineage>
        <taxon>Eukaryota</taxon>
        <taxon>Metazoa</taxon>
        <taxon>Chordata</taxon>
        <taxon>Craniata</taxon>
        <taxon>Vertebrata</taxon>
        <taxon>Euteleostomi</taxon>
        <taxon>Amphibia</taxon>
        <taxon>Batrachia</taxon>
        <taxon>Anura</taxon>
        <taxon>Neobatrachia</taxon>
        <taxon>Hyloidea</taxon>
        <taxon>Dendrobatidae</taxon>
        <taxon>Dendrobatinae</taxon>
        <taxon>Ranitomeya</taxon>
    </lineage>
</organism>
<reference evidence="15" key="1">
    <citation type="submission" date="2023-07" db="EMBL/GenBank/DDBJ databases">
        <authorList>
            <person name="Stuckert A."/>
        </authorList>
    </citation>
    <scope>NUCLEOTIDE SEQUENCE</scope>
</reference>
<dbReference type="PANTHER" id="PTHR11525">
    <property type="entry name" value="FARNESYL-PYROPHOSPHATE SYNTHETASE"/>
    <property type="match status" value="1"/>
</dbReference>
<evidence type="ECO:0000256" key="1">
    <source>
        <dbReference type="ARBA" id="ARBA00001946"/>
    </source>
</evidence>
<keyword evidence="4" id="KW-0808">Transferase</keyword>
<evidence type="ECO:0000256" key="13">
    <source>
        <dbReference type="ARBA" id="ARBA00049399"/>
    </source>
</evidence>
<dbReference type="InterPro" id="IPR008949">
    <property type="entry name" value="Isoprenoid_synthase_dom_sf"/>
</dbReference>
<evidence type="ECO:0000256" key="2">
    <source>
        <dbReference type="ARBA" id="ARBA00004932"/>
    </source>
</evidence>
<evidence type="ECO:0000256" key="7">
    <source>
        <dbReference type="ARBA" id="ARBA00032380"/>
    </source>
</evidence>
<evidence type="ECO:0000256" key="4">
    <source>
        <dbReference type="ARBA" id="ARBA00022679"/>
    </source>
</evidence>
<dbReference type="InterPro" id="IPR039702">
    <property type="entry name" value="FPS1-like"/>
</dbReference>
<keyword evidence="6" id="KW-0460">Magnesium</keyword>
<dbReference type="Pfam" id="PF00348">
    <property type="entry name" value="polyprenyl_synt"/>
    <property type="match status" value="1"/>
</dbReference>
<dbReference type="PANTHER" id="PTHR11525:SF0">
    <property type="entry name" value="FARNESYL PYROPHOSPHATE SYNTHASE"/>
    <property type="match status" value="1"/>
</dbReference>
<gene>
    <name evidence="15" type="ORF">RIMI_LOCUS14882316</name>
</gene>
<accession>A0ABN9M1G0</accession>
<name>A0ABN9M1G0_9NEOB</name>
<evidence type="ECO:0000313" key="15">
    <source>
        <dbReference type="EMBL" id="CAJ0954794.1"/>
    </source>
</evidence>
<dbReference type="Proteomes" id="UP001176940">
    <property type="component" value="Unassembled WGS sequence"/>
</dbReference>
<protein>
    <recommendedName>
        <fullName evidence="11">Farnesyl pyrophosphate synthase</fullName>
    </recommendedName>
    <alternativeName>
        <fullName evidence="10">(2E,6E)-farnesyl diphosphate synthase</fullName>
    </alternativeName>
    <alternativeName>
        <fullName evidence="9">Dimethylallyltranstransferase</fullName>
    </alternativeName>
    <alternativeName>
        <fullName evidence="8">Farnesyl diphosphate synthase</fullName>
    </alternativeName>
    <alternativeName>
        <fullName evidence="7">Geranyltranstransferase</fullName>
    </alternativeName>
</protein>
<evidence type="ECO:0000256" key="11">
    <source>
        <dbReference type="ARBA" id="ARBA00034546"/>
    </source>
</evidence>
<evidence type="ECO:0000313" key="16">
    <source>
        <dbReference type="Proteomes" id="UP001176940"/>
    </source>
</evidence>
<evidence type="ECO:0000256" key="9">
    <source>
        <dbReference type="ARBA" id="ARBA00032448"/>
    </source>
</evidence>
<evidence type="ECO:0000256" key="14">
    <source>
        <dbReference type="SAM" id="MobiDB-lite"/>
    </source>
</evidence>
<dbReference type="InterPro" id="IPR033749">
    <property type="entry name" value="Polyprenyl_synt_CS"/>
</dbReference>
<evidence type="ECO:0000256" key="3">
    <source>
        <dbReference type="ARBA" id="ARBA00005035"/>
    </source>
</evidence>
<comment type="cofactor">
    <cofactor evidence="1">
        <name>Mg(2+)</name>
        <dbReference type="ChEBI" id="CHEBI:18420"/>
    </cofactor>
</comment>
<proteinExistence type="predicted"/>
<feature type="compositionally biased region" description="Polar residues" evidence="14">
    <location>
        <begin position="286"/>
        <end position="300"/>
    </location>
</feature>
<evidence type="ECO:0000256" key="12">
    <source>
        <dbReference type="ARBA" id="ARBA00049291"/>
    </source>
</evidence>
<comment type="caution">
    <text evidence="15">The sequence shown here is derived from an EMBL/GenBank/DDBJ whole genome shotgun (WGS) entry which is preliminary data.</text>
</comment>
<dbReference type="Gene3D" id="1.10.600.10">
    <property type="entry name" value="Farnesyl Diphosphate Synthase"/>
    <property type="match status" value="2"/>
</dbReference>